<comment type="subunit">
    <text evidence="4">Homodimer.</text>
</comment>
<gene>
    <name evidence="4" type="primary">aroE</name>
    <name evidence="6" type="synonym">aroE-2</name>
    <name evidence="6" type="ordered locus">Pcar_2192</name>
</gene>
<feature type="active site" description="Proton acceptor" evidence="4">
    <location>
        <position position="71"/>
    </location>
</feature>
<dbReference type="GO" id="GO:0005829">
    <property type="term" value="C:cytosol"/>
    <property type="evidence" value="ECO:0007669"/>
    <property type="project" value="TreeGrafter"/>
</dbReference>
<evidence type="ECO:0000259" key="5">
    <source>
        <dbReference type="Pfam" id="PF08501"/>
    </source>
</evidence>
<keyword evidence="4" id="KW-0521">NADP</keyword>
<feature type="binding site" evidence="4">
    <location>
        <position position="242"/>
    </location>
    <ligand>
        <name>NADP(+)</name>
        <dbReference type="ChEBI" id="CHEBI:58349"/>
    </ligand>
</feature>
<dbReference type="GO" id="GO:0050661">
    <property type="term" value="F:NADP binding"/>
    <property type="evidence" value="ECO:0007669"/>
    <property type="project" value="TreeGrafter"/>
</dbReference>
<dbReference type="Gene3D" id="3.40.50.10860">
    <property type="entry name" value="Leucine Dehydrogenase, chain A, domain 1"/>
    <property type="match status" value="1"/>
</dbReference>
<accession>Q3A2H6</accession>
<dbReference type="GO" id="GO:0009423">
    <property type="term" value="P:chorismate biosynthetic process"/>
    <property type="evidence" value="ECO:0007669"/>
    <property type="project" value="UniProtKB-UniRule"/>
</dbReference>
<dbReference type="Proteomes" id="UP000002534">
    <property type="component" value="Chromosome"/>
</dbReference>
<evidence type="ECO:0000256" key="2">
    <source>
        <dbReference type="ARBA" id="ARBA00023002"/>
    </source>
</evidence>
<dbReference type="InterPro" id="IPR036291">
    <property type="entry name" value="NAD(P)-bd_dom_sf"/>
</dbReference>
<feature type="binding site" evidence="4">
    <location>
        <position position="107"/>
    </location>
    <ligand>
        <name>shikimate</name>
        <dbReference type="ChEBI" id="CHEBI:36208"/>
    </ligand>
</feature>
<dbReference type="PANTHER" id="PTHR21089:SF1">
    <property type="entry name" value="BIFUNCTIONAL 3-DEHYDROQUINATE DEHYDRATASE_SHIKIMATE DEHYDROGENASE, CHLOROPLASTIC"/>
    <property type="match status" value="1"/>
</dbReference>
<feature type="domain" description="Shikimate dehydrogenase substrate binding N-terminal" evidence="5">
    <location>
        <begin position="12"/>
        <end position="94"/>
    </location>
</feature>
<feature type="binding site" evidence="4">
    <location>
        <position position="83"/>
    </location>
    <ligand>
        <name>NADP(+)</name>
        <dbReference type="ChEBI" id="CHEBI:58349"/>
    </ligand>
</feature>
<evidence type="ECO:0000256" key="3">
    <source>
        <dbReference type="ARBA" id="ARBA00023141"/>
    </source>
</evidence>
<comment type="catalytic activity">
    <reaction evidence="4">
        <text>shikimate + NADP(+) = 3-dehydroshikimate + NADPH + H(+)</text>
        <dbReference type="Rhea" id="RHEA:17737"/>
        <dbReference type="ChEBI" id="CHEBI:15378"/>
        <dbReference type="ChEBI" id="CHEBI:16630"/>
        <dbReference type="ChEBI" id="CHEBI:36208"/>
        <dbReference type="ChEBI" id="CHEBI:57783"/>
        <dbReference type="ChEBI" id="CHEBI:58349"/>
        <dbReference type="EC" id="1.1.1.25"/>
    </reaction>
</comment>
<dbReference type="SUPFAM" id="SSF53223">
    <property type="entry name" value="Aminoacid dehydrogenase-like, N-terminal domain"/>
    <property type="match status" value="1"/>
</dbReference>
<proteinExistence type="inferred from homology"/>
<evidence type="ECO:0000313" key="6">
    <source>
        <dbReference type="EMBL" id="ABA89431.1"/>
    </source>
</evidence>
<dbReference type="eggNOG" id="COG0169">
    <property type="taxonomic scope" value="Bacteria"/>
</dbReference>
<dbReference type="OrthoDB" id="9792692at2"/>
<reference evidence="7" key="1">
    <citation type="submission" date="2005-10" db="EMBL/GenBank/DDBJ databases">
        <title>Complete sequence of Pelobacter carbinolicus DSM 2380.</title>
        <authorList>
            <person name="Copeland A."/>
            <person name="Lucas S."/>
            <person name="Lapidus A."/>
            <person name="Barry K."/>
            <person name="Detter J.C."/>
            <person name="Glavina T."/>
            <person name="Hammon N."/>
            <person name="Israni S."/>
            <person name="Pitluck S."/>
            <person name="Chertkov O."/>
            <person name="Schmutz J."/>
            <person name="Larimer F."/>
            <person name="Land M."/>
            <person name="Kyrpides N."/>
            <person name="Ivanova N."/>
            <person name="Richardson P."/>
        </authorList>
    </citation>
    <scope>NUCLEOTIDE SEQUENCE [LARGE SCALE GENOMIC DNA]</scope>
    <source>
        <strain evidence="7">DSM 2380 / NBRC 103641 / GraBd1</strain>
    </source>
</reference>
<protein>
    <recommendedName>
        <fullName evidence="4">Shikimate dehydrogenase (NADP(+))</fullName>
        <shortName evidence="4">SDH</shortName>
        <ecNumber evidence="4">1.1.1.25</ecNumber>
    </recommendedName>
</protein>
<evidence type="ECO:0000256" key="4">
    <source>
        <dbReference type="HAMAP-Rule" id="MF_00222"/>
    </source>
</evidence>
<dbReference type="STRING" id="338963.Pcar_2192"/>
<dbReference type="Gene3D" id="3.40.50.720">
    <property type="entry name" value="NAD(P)-binding Rossmann-like Domain"/>
    <property type="match status" value="1"/>
</dbReference>
<dbReference type="HAMAP" id="MF_00222">
    <property type="entry name" value="Shikimate_DH_AroE"/>
    <property type="match status" value="1"/>
</dbReference>
<dbReference type="EC" id="1.1.1.25" evidence="4"/>
<comment type="caution">
    <text evidence="4">Lacks conserved residue(s) required for the propagation of feature annotation.</text>
</comment>
<dbReference type="SUPFAM" id="SSF51735">
    <property type="entry name" value="NAD(P)-binding Rossmann-fold domains"/>
    <property type="match status" value="1"/>
</dbReference>
<dbReference type="PANTHER" id="PTHR21089">
    <property type="entry name" value="SHIKIMATE DEHYDROGENASE"/>
    <property type="match status" value="1"/>
</dbReference>
<feature type="binding site" evidence="4">
    <location>
        <position position="221"/>
    </location>
    <ligand>
        <name>shikimate</name>
        <dbReference type="ChEBI" id="CHEBI:36208"/>
    </ligand>
</feature>
<dbReference type="InterPro" id="IPR046346">
    <property type="entry name" value="Aminoacid_DH-like_N_sf"/>
</dbReference>
<organism evidence="6 7">
    <name type="scientific">Syntrophotalea carbinolica (strain DSM 2380 / NBRC 103641 / GraBd1)</name>
    <name type="common">Pelobacter carbinolicus</name>
    <dbReference type="NCBI Taxonomy" id="338963"/>
    <lineage>
        <taxon>Bacteria</taxon>
        <taxon>Pseudomonadati</taxon>
        <taxon>Thermodesulfobacteriota</taxon>
        <taxon>Desulfuromonadia</taxon>
        <taxon>Desulfuromonadales</taxon>
        <taxon>Syntrophotaleaceae</taxon>
        <taxon>Syntrophotalea</taxon>
    </lineage>
</organism>
<keyword evidence="7" id="KW-1185">Reference proteome</keyword>
<dbReference type="InterPro" id="IPR022893">
    <property type="entry name" value="Shikimate_DH_fam"/>
</dbReference>
<name>Q3A2H6_SYNC1</name>
<keyword evidence="3 4" id="KW-0057">Aromatic amino acid biosynthesis</keyword>
<dbReference type="UniPathway" id="UPA00053">
    <property type="reaction ID" value="UER00087"/>
</dbReference>
<feature type="binding site" evidence="4">
    <location>
        <position position="92"/>
    </location>
    <ligand>
        <name>shikimate</name>
        <dbReference type="ChEBI" id="CHEBI:36208"/>
    </ligand>
</feature>
<comment type="similarity">
    <text evidence="4">Belongs to the shikimate dehydrogenase family.</text>
</comment>
<feature type="binding site" evidence="4">
    <location>
        <position position="219"/>
    </location>
    <ligand>
        <name>NADP(+)</name>
        <dbReference type="ChEBI" id="CHEBI:58349"/>
    </ligand>
</feature>
<dbReference type="EMBL" id="CP000142">
    <property type="protein sequence ID" value="ABA89431.1"/>
    <property type="molecule type" value="Genomic_DNA"/>
</dbReference>
<dbReference type="HOGENOM" id="CLU_044063_4_1_7"/>
<keyword evidence="2 4" id="KW-0560">Oxidoreductase</keyword>
<feature type="binding site" evidence="4">
    <location>
        <begin position="131"/>
        <end position="135"/>
    </location>
    <ligand>
        <name>NADP(+)</name>
        <dbReference type="ChEBI" id="CHEBI:58349"/>
    </ligand>
</feature>
<keyword evidence="4" id="KW-0028">Amino-acid biosynthesis</keyword>
<dbReference type="AlphaFoldDB" id="Q3A2H6"/>
<comment type="function">
    <text evidence="4">Involved in the biosynthesis of the chorismate, which leads to the biosynthesis of aromatic amino acids. Catalyzes the reversible NADPH linked reduction of 3-dehydroshikimate (DHSA) to yield shikimate (SA).</text>
</comment>
<feature type="binding site" evidence="4">
    <location>
        <position position="67"/>
    </location>
    <ligand>
        <name>shikimate</name>
        <dbReference type="ChEBI" id="CHEBI:36208"/>
    </ligand>
</feature>
<feature type="binding site" evidence="4">
    <location>
        <position position="249"/>
    </location>
    <ligand>
        <name>shikimate</name>
        <dbReference type="ChEBI" id="CHEBI:36208"/>
    </ligand>
</feature>
<evidence type="ECO:0000256" key="1">
    <source>
        <dbReference type="ARBA" id="ARBA00004871"/>
    </source>
</evidence>
<reference evidence="6 7" key="2">
    <citation type="journal article" date="2012" name="BMC Genomics">
        <title>The genome of Pelobacter carbinolicus reveals surprising metabolic capabilities and physiological features.</title>
        <authorList>
            <person name="Aklujkar M."/>
            <person name="Haveman S.A."/>
            <person name="Didonato R.Jr."/>
            <person name="Chertkov O."/>
            <person name="Han C.S."/>
            <person name="Land M.L."/>
            <person name="Brown P."/>
            <person name="Lovley D.R."/>
        </authorList>
    </citation>
    <scope>NUCLEOTIDE SEQUENCE [LARGE SCALE GENOMIC DNA]</scope>
    <source>
        <strain evidence="7">DSM 2380 / NBRC 103641 / GraBd1</strain>
    </source>
</reference>
<dbReference type="GO" id="GO:0009073">
    <property type="term" value="P:aromatic amino acid family biosynthetic process"/>
    <property type="evidence" value="ECO:0007669"/>
    <property type="project" value="UniProtKB-KW"/>
</dbReference>
<dbReference type="GO" id="GO:0008652">
    <property type="term" value="P:amino acid biosynthetic process"/>
    <property type="evidence" value="ECO:0007669"/>
    <property type="project" value="UniProtKB-KW"/>
</dbReference>
<dbReference type="Pfam" id="PF08501">
    <property type="entry name" value="Shikimate_dh_N"/>
    <property type="match status" value="1"/>
</dbReference>
<dbReference type="GO" id="GO:0004764">
    <property type="term" value="F:shikimate 3-dehydrogenase (NADP+) activity"/>
    <property type="evidence" value="ECO:0007669"/>
    <property type="project" value="UniProtKB-UniRule"/>
</dbReference>
<dbReference type="GO" id="GO:0019632">
    <property type="term" value="P:shikimate metabolic process"/>
    <property type="evidence" value="ECO:0007669"/>
    <property type="project" value="TreeGrafter"/>
</dbReference>
<dbReference type="RefSeq" id="WP_011341945.1">
    <property type="nucleotide sequence ID" value="NC_007498.2"/>
</dbReference>
<comment type="pathway">
    <text evidence="1 4">Metabolic intermediate biosynthesis; chorismate biosynthesis; chorismate from D-erythrose 4-phosphate and phosphoenolpyruvate: step 4/7.</text>
</comment>
<feature type="binding site" evidence="4">
    <location>
        <begin position="20"/>
        <end position="22"/>
    </location>
    <ligand>
        <name>shikimate</name>
        <dbReference type="ChEBI" id="CHEBI:36208"/>
    </ligand>
</feature>
<dbReference type="InterPro" id="IPR013708">
    <property type="entry name" value="Shikimate_DH-bd_N"/>
</dbReference>
<dbReference type="KEGG" id="pca:Pcar_2192"/>
<evidence type="ECO:0000313" key="7">
    <source>
        <dbReference type="Proteomes" id="UP000002534"/>
    </source>
</evidence>
<sequence length="277" mass="29965">MSATTTPNLYGIVGYPLGHSLSPLLHNTAFQDLDLPGVLLPMDTEPEKLTTFIDAVRLLNIRGCCVTIPHKQAIIPLLDKVTDRVKALGACNLIYWDGDALCGDNTDVLGFMSPLQADPPAPEMKKVLLMGAGGAARAAAAGLKTLGFDDITVTDIVDDLPAALAETFDLKVVPWEERTSVPADIVVNATPLGMKHKYEDETGYPAEAFAGRKGIAYDIVYTPFVTRFQREAAAAGWRTIAGREMFISQADAQFKTWTEKNLPEVAKQAVFDALNSK</sequence>